<sequence>MRIPDLDWLVEDWSSLDVPVGWEAIAELCRRVGRRSDQVVHAIVTRIREELPEYRSEVPVSTADLRMSVRSNVVMMLRGTAERRGPTAAELEIRRELGVRRADQGLAVNMLLQAFVVGYRELWNNLLRESRSDAPEVRDLLLSAAATIWEWVHEVTNAVGTAYHERIRQSAVQTSARRERLFDCLLGGGHDEDEVRAIAHSLGFHAQRRFRALAASVEAGDSALVANVNTRLCAISSQQHAVRRGDALLVLAQDSGLERLLRMLKDVLGEVAIGVGATRQGLHGAALSLGDAERALAVARRSNRVADFERDWQSAMVVASEHRLTDLLTPGITQARQHPELARTVRAFADSRFSMSETARQLHVHTNTVAYRLARWTELTSWDPRTYDGLLRSIAAFVLADGVSLD</sequence>
<dbReference type="RefSeq" id="WP_393177233.1">
    <property type="nucleotide sequence ID" value="NZ_JBICRM010000061.1"/>
</dbReference>
<proteinExistence type="inferred from homology"/>
<reference evidence="5 6" key="1">
    <citation type="submission" date="2024-10" db="EMBL/GenBank/DDBJ databases">
        <authorList>
            <person name="Topkara A.R."/>
            <person name="Saygin H."/>
        </authorList>
    </citation>
    <scope>NUCLEOTIDE SEQUENCE [LARGE SCALE GENOMIC DNA]</scope>
    <source>
        <strain evidence="5 6">M3C6</strain>
    </source>
</reference>
<gene>
    <name evidence="5" type="ORF">ACFLIM_48040</name>
</gene>
<keyword evidence="6" id="KW-1185">Reference proteome</keyword>
<evidence type="ECO:0000313" key="5">
    <source>
        <dbReference type="EMBL" id="MFG1710938.1"/>
    </source>
</evidence>
<dbReference type="InterPro" id="IPR042070">
    <property type="entry name" value="PucR_C-HTH_sf"/>
</dbReference>
<dbReference type="Pfam" id="PF14361">
    <property type="entry name" value="RsbRD_N"/>
    <property type="match status" value="1"/>
</dbReference>
<evidence type="ECO:0000256" key="1">
    <source>
        <dbReference type="ARBA" id="ARBA00006754"/>
    </source>
</evidence>
<dbReference type="Pfam" id="PF17853">
    <property type="entry name" value="GGDEF_2"/>
    <property type="match status" value="1"/>
</dbReference>
<protein>
    <submittedName>
        <fullName evidence="5">PucR family transcriptional regulator</fullName>
    </submittedName>
</protein>
<feature type="domain" description="PucR C-terminal helix-turn-helix" evidence="2">
    <location>
        <begin position="341"/>
        <end position="392"/>
    </location>
</feature>
<dbReference type="Pfam" id="PF13556">
    <property type="entry name" value="HTH_30"/>
    <property type="match status" value="1"/>
</dbReference>
<dbReference type="InterPro" id="IPR025751">
    <property type="entry name" value="RsbRD_N_dom"/>
</dbReference>
<feature type="domain" description="CdaR GGDEF-like" evidence="4">
    <location>
        <begin position="189"/>
        <end position="298"/>
    </location>
</feature>
<comment type="similarity">
    <text evidence="1">Belongs to the CdaR family.</text>
</comment>
<dbReference type="Proteomes" id="UP001603978">
    <property type="component" value="Unassembled WGS sequence"/>
</dbReference>
<dbReference type="EMBL" id="JBICRM010000061">
    <property type="protein sequence ID" value="MFG1710938.1"/>
    <property type="molecule type" value="Genomic_DNA"/>
</dbReference>
<name>A0ABW7AV81_9ACTN</name>
<evidence type="ECO:0000259" key="2">
    <source>
        <dbReference type="Pfam" id="PF13556"/>
    </source>
</evidence>
<feature type="domain" description="RsbT co-antagonist protein RsbRD N-terminal" evidence="3">
    <location>
        <begin position="37"/>
        <end position="178"/>
    </location>
</feature>
<dbReference type="InterPro" id="IPR025736">
    <property type="entry name" value="PucR_C-HTH_dom"/>
</dbReference>
<dbReference type="PANTHER" id="PTHR33744:SF1">
    <property type="entry name" value="DNA-BINDING TRANSCRIPTIONAL ACTIVATOR ADER"/>
    <property type="match status" value="1"/>
</dbReference>
<comment type="caution">
    <text evidence="5">The sequence shown here is derived from an EMBL/GenBank/DDBJ whole genome shotgun (WGS) entry which is preliminary data.</text>
</comment>
<evidence type="ECO:0000259" key="4">
    <source>
        <dbReference type="Pfam" id="PF17853"/>
    </source>
</evidence>
<dbReference type="PANTHER" id="PTHR33744">
    <property type="entry name" value="CARBOHYDRATE DIACID REGULATOR"/>
    <property type="match status" value="1"/>
</dbReference>
<dbReference type="InterPro" id="IPR041522">
    <property type="entry name" value="CdaR_GGDEF"/>
</dbReference>
<organism evidence="5 6">
    <name type="scientific">Nonomuraea marmarensis</name>
    <dbReference type="NCBI Taxonomy" id="3351344"/>
    <lineage>
        <taxon>Bacteria</taxon>
        <taxon>Bacillati</taxon>
        <taxon>Actinomycetota</taxon>
        <taxon>Actinomycetes</taxon>
        <taxon>Streptosporangiales</taxon>
        <taxon>Streptosporangiaceae</taxon>
        <taxon>Nonomuraea</taxon>
    </lineage>
</organism>
<dbReference type="InterPro" id="IPR051448">
    <property type="entry name" value="CdaR-like_regulators"/>
</dbReference>
<evidence type="ECO:0000313" key="6">
    <source>
        <dbReference type="Proteomes" id="UP001603978"/>
    </source>
</evidence>
<dbReference type="Gene3D" id="1.10.10.2840">
    <property type="entry name" value="PucR C-terminal helix-turn-helix domain"/>
    <property type="match status" value="1"/>
</dbReference>
<evidence type="ECO:0000259" key="3">
    <source>
        <dbReference type="Pfam" id="PF14361"/>
    </source>
</evidence>
<accession>A0ABW7AV81</accession>